<organism evidence="2 3">
    <name type="scientific">Candidatus Cryptobacteroides intestinavium</name>
    <dbReference type="NCBI Taxonomy" id="2840766"/>
    <lineage>
        <taxon>Bacteria</taxon>
        <taxon>Pseudomonadati</taxon>
        <taxon>Bacteroidota</taxon>
        <taxon>Bacteroidia</taxon>
        <taxon>Bacteroidales</taxon>
        <taxon>Candidatus Cryptobacteroides</taxon>
    </lineage>
</organism>
<name>A0A9D9EP03_9BACT</name>
<gene>
    <name evidence="2" type="ORF">IAC06_00710</name>
</gene>
<evidence type="ECO:0000256" key="1">
    <source>
        <dbReference type="SAM" id="SignalP"/>
    </source>
</evidence>
<feature type="chain" id="PRO_5039413334" evidence="1">
    <location>
        <begin position="20"/>
        <end position="421"/>
    </location>
</feature>
<accession>A0A9D9EP03</accession>
<dbReference type="AlphaFoldDB" id="A0A9D9EP03"/>
<dbReference type="EMBL" id="JADIMI010000008">
    <property type="protein sequence ID" value="MBO8451392.1"/>
    <property type="molecule type" value="Genomic_DNA"/>
</dbReference>
<keyword evidence="1" id="KW-0732">Signal</keyword>
<dbReference type="InterPro" id="IPR032627">
    <property type="entry name" value="DUF4876"/>
</dbReference>
<dbReference type="Proteomes" id="UP000823661">
    <property type="component" value="Unassembled WGS sequence"/>
</dbReference>
<protein>
    <submittedName>
        <fullName evidence="2">DUF4876 domain-containing protein</fullName>
    </submittedName>
</protein>
<evidence type="ECO:0000313" key="2">
    <source>
        <dbReference type="EMBL" id="MBO8451392.1"/>
    </source>
</evidence>
<dbReference type="Pfam" id="PF16215">
    <property type="entry name" value="DUF4876"/>
    <property type="match status" value="1"/>
</dbReference>
<feature type="signal peptide" evidence="1">
    <location>
        <begin position="1"/>
        <end position="19"/>
    </location>
</feature>
<reference evidence="2" key="2">
    <citation type="journal article" date="2021" name="PeerJ">
        <title>Extensive microbial diversity within the chicken gut microbiome revealed by metagenomics and culture.</title>
        <authorList>
            <person name="Gilroy R."/>
            <person name="Ravi A."/>
            <person name="Getino M."/>
            <person name="Pursley I."/>
            <person name="Horton D.L."/>
            <person name="Alikhan N.F."/>
            <person name="Baker D."/>
            <person name="Gharbi K."/>
            <person name="Hall N."/>
            <person name="Watson M."/>
            <person name="Adriaenssens E.M."/>
            <person name="Foster-Nyarko E."/>
            <person name="Jarju S."/>
            <person name="Secka A."/>
            <person name="Antonio M."/>
            <person name="Oren A."/>
            <person name="Chaudhuri R.R."/>
            <person name="La Ragione R."/>
            <person name="Hildebrand F."/>
            <person name="Pallen M.J."/>
        </authorList>
    </citation>
    <scope>NUCLEOTIDE SEQUENCE</scope>
    <source>
        <strain evidence="2">B1-20833</strain>
    </source>
</reference>
<proteinExistence type="predicted"/>
<reference evidence="2" key="1">
    <citation type="submission" date="2020-10" db="EMBL/GenBank/DDBJ databases">
        <authorList>
            <person name="Gilroy R."/>
        </authorList>
    </citation>
    <scope>NUCLEOTIDE SEQUENCE</scope>
    <source>
        <strain evidence="2">B1-20833</strain>
    </source>
</reference>
<sequence>MKKIMFLIMAAAAALSITSCDPNESKVSAISVNAVIDESALEEIGISAESYTVTFTNANTGLTVTAESENGIATATGLTPGLYNILANASLAVETNAYILSGSASNVNLTTDGQEVTIAITATKESALIFKEIYYAGCTFPSPSASDPEATATYFRDQFYEIYNNSSETVYVDGMCIAETIFSDYTFTVRYEYPIENADDYVYVQTVWQLPGDGTQYPVAPGESIVIAQWGTNHKAESLTKGASPVDLSGAEFEAVEGESETWDGIVLTDNAAINMVKAVNARGFSIPQWLTSTSGSQYVIFKPSEPFRTTDFLTANDDPNSTALEIPISDVIDAVQSVSGPERLNFLGLPTSLDAGAVWVDEPNGYNGQSISRKISRTEEDGRVVYQDTNNTSDDFEVNDTPEVRRNGAGIPAWNTWIQE</sequence>
<comment type="caution">
    <text evidence="2">The sequence shown here is derived from an EMBL/GenBank/DDBJ whole genome shotgun (WGS) entry which is preliminary data.</text>
</comment>
<dbReference type="PROSITE" id="PS51257">
    <property type="entry name" value="PROKAR_LIPOPROTEIN"/>
    <property type="match status" value="1"/>
</dbReference>
<evidence type="ECO:0000313" key="3">
    <source>
        <dbReference type="Proteomes" id="UP000823661"/>
    </source>
</evidence>